<feature type="region of interest" description="Disordered" evidence="1">
    <location>
        <begin position="139"/>
        <end position="160"/>
    </location>
</feature>
<reference evidence="2" key="1">
    <citation type="journal article" date="2023" name="bioRxiv">
        <title>Improved chromosome-level genome assembly for marigold (Tagetes erecta).</title>
        <authorList>
            <person name="Jiang F."/>
            <person name="Yuan L."/>
            <person name="Wang S."/>
            <person name="Wang H."/>
            <person name="Xu D."/>
            <person name="Wang A."/>
            <person name="Fan W."/>
        </authorList>
    </citation>
    <scope>NUCLEOTIDE SEQUENCE</scope>
    <source>
        <strain evidence="2">WSJ</strain>
        <tissue evidence="2">Leaf</tissue>
    </source>
</reference>
<gene>
    <name evidence="2" type="ORF">QVD17_16292</name>
</gene>
<organism evidence="2 3">
    <name type="scientific">Tagetes erecta</name>
    <name type="common">African marigold</name>
    <dbReference type="NCBI Taxonomy" id="13708"/>
    <lineage>
        <taxon>Eukaryota</taxon>
        <taxon>Viridiplantae</taxon>
        <taxon>Streptophyta</taxon>
        <taxon>Embryophyta</taxon>
        <taxon>Tracheophyta</taxon>
        <taxon>Spermatophyta</taxon>
        <taxon>Magnoliopsida</taxon>
        <taxon>eudicotyledons</taxon>
        <taxon>Gunneridae</taxon>
        <taxon>Pentapetalae</taxon>
        <taxon>asterids</taxon>
        <taxon>campanulids</taxon>
        <taxon>Asterales</taxon>
        <taxon>Asteraceae</taxon>
        <taxon>Asteroideae</taxon>
        <taxon>Heliantheae alliance</taxon>
        <taxon>Tageteae</taxon>
        <taxon>Tagetes</taxon>
    </lineage>
</organism>
<sequence length="160" mass="17534">MDKIHTILHTDNSLLAVSYFIITLSLPTRAPNRAPKVTTNNTQWGTVCSGFSKLERVTGSKESGPVLDTAWGEHDGSTSQGWLHAANNDNNMPPILKTHAELVEAYQQRDLEQNDDLLIFGKSQVNIGPVENEVDPSNHDIGLDNSDPFNLGPLTDEVMA</sequence>
<accession>A0AAD8KRF1</accession>
<dbReference type="EMBL" id="JAUHHV010000004">
    <property type="protein sequence ID" value="KAK1427603.1"/>
    <property type="molecule type" value="Genomic_DNA"/>
</dbReference>
<evidence type="ECO:0000313" key="2">
    <source>
        <dbReference type="EMBL" id="KAK1427603.1"/>
    </source>
</evidence>
<protein>
    <submittedName>
        <fullName evidence="2">Uncharacterized protein</fullName>
    </submittedName>
</protein>
<evidence type="ECO:0000256" key="1">
    <source>
        <dbReference type="SAM" id="MobiDB-lite"/>
    </source>
</evidence>
<keyword evidence="3" id="KW-1185">Reference proteome</keyword>
<comment type="caution">
    <text evidence="2">The sequence shown here is derived from an EMBL/GenBank/DDBJ whole genome shotgun (WGS) entry which is preliminary data.</text>
</comment>
<name>A0AAD8KRF1_TARER</name>
<evidence type="ECO:0000313" key="3">
    <source>
        <dbReference type="Proteomes" id="UP001229421"/>
    </source>
</evidence>
<proteinExistence type="predicted"/>
<dbReference type="AlphaFoldDB" id="A0AAD8KRF1"/>
<dbReference type="Proteomes" id="UP001229421">
    <property type="component" value="Unassembled WGS sequence"/>
</dbReference>